<dbReference type="OrthoDB" id="4648428at2"/>
<feature type="signal peptide" evidence="1">
    <location>
        <begin position="1"/>
        <end position="23"/>
    </location>
</feature>
<feature type="domain" description="DUF5979" evidence="2">
    <location>
        <begin position="1098"/>
        <end position="1196"/>
    </location>
</feature>
<evidence type="ECO:0000313" key="3">
    <source>
        <dbReference type="EMBL" id="TDR27054.1"/>
    </source>
</evidence>
<accession>A0A4R6XZY9</accession>
<keyword evidence="1" id="KW-0732">Signal</keyword>
<dbReference type="RefSeq" id="WP_133621619.1">
    <property type="nucleotide sequence ID" value="NZ_SNZE01000048.1"/>
</dbReference>
<dbReference type="InterPro" id="IPR013783">
    <property type="entry name" value="Ig-like_fold"/>
</dbReference>
<keyword evidence="4" id="KW-1185">Reference proteome</keyword>
<dbReference type="Proteomes" id="UP000294480">
    <property type="component" value="Unassembled WGS sequence"/>
</dbReference>
<comment type="caution">
    <text evidence="3">The sequence shown here is derived from an EMBL/GenBank/DDBJ whole genome shotgun (WGS) entry which is preliminary data.</text>
</comment>
<dbReference type="EMBL" id="SNZE01000048">
    <property type="protein sequence ID" value="TDR27054.1"/>
    <property type="molecule type" value="Genomic_DNA"/>
</dbReference>
<dbReference type="AlphaFoldDB" id="A0A4R6XZY9"/>
<proteinExistence type="predicted"/>
<feature type="chain" id="PRO_5020432297" description="DUF5979 domain-containing protein" evidence="1">
    <location>
        <begin position="24"/>
        <end position="1199"/>
    </location>
</feature>
<reference evidence="3 4" key="1">
    <citation type="submission" date="2019-03" db="EMBL/GenBank/DDBJ databases">
        <title>Genomic Encyclopedia of Type Strains, Phase IV (KMG-IV): sequencing the most valuable type-strain genomes for metagenomic binning, comparative biology and taxonomic classification.</title>
        <authorList>
            <person name="Goeker M."/>
        </authorList>
    </citation>
    <scope>NUCLEOTIDE SEQUENCE [LARGE SCALE GENOMIC DNA]</scope>
    <source>
        <strain evidence="3 4">DSM 102852</strain>
    </source>
</reference>
<dbReference type="Gene3D" id="2.60.40.10">
    <property type="entry name" value="Immunoglobulins"/>
    <property type="match status" value="1"/>
</dbReference>
<gene>
    <name evidence="3" type="ORF">DFR44_1483</name>
</gene>
<evidence type="ECO:0000259" key="2">
    <source>
        <dbReference type="Pfam" id="PF19407"/>
    </source>
</evidence>
<evidence type="ECO:0000256" key="1">
    <source>
        <dbReference type="SAM" id="SignalP"/>
    </source>
</evidence>
<sequence>MKKTLRFFIAVIFAVCTILPFRAFPAATNVQFSVDSDGESPFDANDFAGNDSSAANGLVRSNDTLTYRVNYLATNTDVLKFVFTLPVGTSWDSSSVASTVCNGSGGGVISGQVLTCYRLPSVGAESFVIKAASQTLPNGTVITPTFKVDNGSVVNGPSTTVSALPKATTRIYANGSAPLTLNGVAGYSANMNVGIGLDGSTKVLALKGAEPIAAGTTFKISVQPGAILTSTCASPWQCSQPNGAGTPIQVTVTQQINFSAVTDAVTSFSPSPHWTALQQNFSVFTPIDPNNTPSNTADDNFPLGSNSYFSNQILEFDPSGVSGLSNFGSGYAPQTEPGFSCNSSVNNQYACSVKPVDRTNTIITVSPNYSVVSQQNSIFNPIYADGNLYTNAPYPYSEAVLPGERFMATSGFFNEAKSPSSVSEAGMCFAFDNTKLVLDGTPSVGWGANSVNVWWSNTPVTGSDLILEYSSQPYGSDADRKAIDCGVAGDNASGWVTDPSQLSGGVGSVNTIRFKYANGKVLDPANGLAISVPLQRLFDANSLTVTDGTLVPWFTSYNYRDPNTSKVVKRLSTYNAANGELGLLGGRINTQQVFVRHNTSLGASSVAPGSSVPITMTPLLVGPNAAGLDALAKNVSLKVSFPDNCLSPVSTSLPVGSTYTPGNFGADGIACTADDGAAGSVTIPIGDQTALGGSANAPYPGHLTSLSPITFSVLAASNASVAVRTLTTVISADNDFSTAYDNTDRDRTNSVALNVNGVAAFSASKSTTGVTGGKVGPNEVFGYTINFGNGGASDSGVATFVDVLPFDGDDNGTSNLGSGKLEVVGLSAAMTTSAMGTVAIEYSTDNPMTIQNAVKVSGQEDGNVGITWMPYTAGSAVPNGITAVRFITSTPMLIGHSGYGAISVKAPTINSTTSVTNSIWARTTLYNGNPASVQVIRSGSPVTIQGLDAATLRGRVFIDTNANGTYEVNESGLAGTLVKIECTGGACLSAPQGTVFSMLVDSAGGYSFAPNATGIFPSADGTGTEVTGFQGAVAGTWTITEIPTGTPQTAISTTSVGTVAGVTSGTAAGRSITGVNMVGGQTGINYNFAERFLDGTIEVTKALTLPTGITGPLSFTFTATCDLPVANTQKSATLSDFPTNTKVSITGIAAGATCTVAETLPASPDTKFFWETPVFSALSPSTMPNGGTQTVTATNKLSP</sequence>
<feature type="non-terminal residue" evidence="3">
    <location>
        <position position="1199"/>
    </location>
</feature>
<name>A0A4R6XZY9_9BURK</name>
<organism evidence="3 4">
    <name type="scientific">Hydromonas duriensis</name>
    <dbReference type="NCBI Taxonomy" id="1527608"/>
    <lineage>
        <taxon>Bacteria</taxon>
        <taxon>Pseudomonadati</taxon>
        <taxon>Pseudomonadota</taxon>
        <taxon>Betaproteobacteria</taxon>
        <taxon>Burkholderiales</taxon>
        <taxon>Burkholderiaceae</taxon>
        <taxon>Hydromonas</taxon>
    </lineage>
</organism>
<dbReference type="Pfam" id="PF19407">
    <property type="entry name" value="DUF5979"/>
    <property type="match status" value="1"/>
</dbReference>
<dbReference type="InterPro" id="IPR046022">
    <property type="entry name" value="DUF5979"/>
</dbReference>
<protein>
    <recommendedName>
        <fullName evidence="2">DUF5979 domain-containing protein</fullName>
    </recommendedName>
</protein>
<evidence type="ECO:0000313" key="4">
    <source>
        <dbReference type="Proteomes" id="UP000294480"/>
    </source>
</evidence>